<dbReference type="Pfam" id="PF00126">
    <property type="entry name" value="HTH_1"/>
    <property type="match status" value="1"/>
</dbReference>
<dbReference type="CDD" id="cd08427">
    <property type="entry name" value="PBP2_LTTR_like_2"/>
    <property type="match status" value="1"/>
</dbReference>
<dbReference type="PANTHER" id="PTHR30346:SF28">
    <property type="entry name" value="HTH-TYPE TRANSCRIPTIONAL REGULATOR CYNR"/>
    <property type="match status" value="1"/>
</dbReference>
<reference evidence="6 7" key="1">
    <citation type="submission" date="2019-06" db="EMBL/GenBank/DDBJ databases">
        <title>A novel bacterium of genus Amaricoccus, isolated from marine sediment.</title>
        <authorList>
            <person name="Huang H."/>
            <person name="Mo K."/>
            <person name="Hu Y."/>
        </authorList>
    </citation>
    <scope>NUCLEOTIDE SEQUENCE [LARGE SCALE GENOMIC DNA]</scope>
    <source>
        <strain evidence="6 7">HB172011</strain>
    </source>
</reference>
<dbReference type="Pfam" id="PF03466">
    <property type="entry name" value="LysR_substrate"/>
    <property type="match status" value="1"/>
</dbReference>
<dbReference type="InterPro" id="IPR005119">
    <property type="entry name" value="LysR_subst-bd"/>
</dbReference>
<dbReference type="SUPFAM" id="SSF53850">
    <property type="entry name" value="Periplasmic binding protein-like II"/>
    <property type="match status" value="1"/>
</dbReference>
<dbReference type="InterPro" id="IPR036390">
    <property type="entry name" value="WH_DNA-bd_sf"/>
</dbReference>
<proteinExistence type="inferred from homology"/>
<comment type="similarity">
    <text evidence="1">Belongs to the LysR transcriptional regulatory family.</text>
</comment>
<evidence type="ECO:0000259" key="5">
    <source>
        <dbReference type="PROSITE" id="PS50931"/>
    </source>
</evidence>
<accession>A0A501WHH6</accession>
<evidence type="ECO:0000313" key="7">
    <source>
        <dbReference type="Proteomes" id="UP000319255"/>
    </source>
</evidence>
<gene>
    <name evidence="6" type="ORF">FJM51_16260</name>
</gene>
<dbReference type="EMBL" id="VFRP01000018">
    <property type="protein sequence ID" value="TPE48979.1"/>
    <property type="molecule type" value="Genomic_DNA"/>
</dbReference>
<dbReference type="PANTHER" id="PTHR30346">
    <property type="entry name" value="TRANSCRIPTIONAL DUAL REGULATOR HCAR-RELATED"/>
    <property type="match status" value="1"/>
</dbReference>
<keyword evidence="2" id="KW-0805">Transcription regulation</keyword>
<dbReference type="GO" id="GO:0003677">
    <property type="term" value="F:DNA binding"/>
    <property type="evidence" value="ECO:0007669"/>
    <property type="project" value="UniProtKB-KW"/>
</dbReference>
<dbReference type="InterPro" id="IPR036388">
    <property type="entry name" value="WH-like_DNA-bd_sf"/>
</dbReference>
<evidence type="ECO:0000256" key="1">
    <source>
        <dbReference type="ARBA" id="ARBA00009437"/>
    </source>
</evidence>
<dbReference type="GO" id="GO:0032993">
    <property type="term" value="C:protein-DNA complex"/>
    <property type="evidence" value="ECO:0007669"/>
    <property type="project" value="TreeGrafter"/>
</dbReference>
<dbReference type="SUPFAM" id="SSF46785">
    <property type="entry name" value="Winged helix' DNA-binding domain"/>
    <property type="match status" value="1"/>
</dbReference>
<evidence type="ECO:0000256" key="2">
    <source>
        <dbReference type="ARBA" id="ARBA00023015"/>
    </source>
</evidence>
<dbReference type="Gene3D" id="1.10.10.10">
    <property type="entry name" value="Winged helix-like DNA-binding domain superfamily/Winged helix DNA-binding domain"/>
    <property type="match status" value="1"/>
</dbReference>
<evidence type="ECO:0000256" key="4">
    <source>
        <dbReference type="ARBA" id="ARBA00023163"/>
    </source>
</evidence>
<keyword evidence="3" id="KW-0238">DNA-binding</keyword>
<dbReference type="AlphaFoldDB" id="A0A501WHH6"/>
<dbReference type="PROSITE" id="PS50931">
    <property type="entry name" value="HTH_LYSR"/>
    <property type="match status" value="1"/>
</dbReference>
<organism evidence="6 7">
    <name type="scientific">Amaricoccus solimangrovi</name>
    <dbReference type="NCBI Taxonomy" id="2589815"/>
    <lineage>
        <taxon>Bacteria</taxon>
        <taxon>Pseudomonadati</taxon>
        <taxon>Pseudomonadota</taxon>
        <taxon>Alphaproteobacteria</taxon>
        <taxon>Rhodobacterales</taxon>
        <taxon>Paracoccaceae</taxon>
        <taxon>Amaricoccus</taxon>
    </lineage>
</organism>
<dbReference type="Gene3D" id="3.40.190.10">
    <property type="entry name" value="Periplasmic binding protein-like II"/>
    <property type="match status" value="2"/>
</dbReference>
<dbReference type="OrthoDB" id="9811588at2"/>
<protein>
    <submittedName>
        <fullName evidence="6">LysR family transcriptional regulator</fullName>
    </submittedName>
</protein>
<dbReference type="GO" id="GO:0003700">
    <property type="term" value="F:DNA-binding transcription factor activity"/>
    <property type="evidence" value="ECO:0007669"/>
    <property type="project" value="InterPro"/>
</dbReference>
<name>A0A501WHH6_9RHOB</name>
<keyword evidence="4" id="KW-0804">Transcription</keyword>
<feature type="domain" description="HTH lysR-type" evidence="5">
    <location>
        <begin position="1"/>
        <end position="58"/>
    </location>
</feature>
<sequence>MDTRFLETFVAVVEHGSLAEAARRLGVTPAAVAQRMRALEAEIGAPLILRAGRQVRPSDAGRAILARSRRLLVDVRRLAAAARAGPPVGEMRLGVISTALTGLVPGALRDLSDTIPGIDVFVLPGTSPDLYDALSAGRIDAALLVRPPFAIPKTLEWHLARSEPMVLLCAAERASTDAMTLLRTRPFIRYDRSNWGGRIIDAWMKARRLAPRDWLELDQLEAIAVMVDRDLGVSIVPDWAPPWPEGLRVARLPLPGAAPPRRIGLLWPRSGTSGRAAMLFLEALRRSGAAGGPADHAATR</sequence>
<comment type="caution">
    <text evidence="6">The sequence shown here is derived from an EMBL/GenBank/DDBJ whole genome shotgun (WGS) entry which is preliminary data.</text>
</comment>
<evidence type="ECO:0000256" key="3">
    <source>
        <dbReference type="ARBA" id="ARBA00023125"/>
    </source>
</evidence>
<dbReference type="Proteomes" id="UP000319255">
    <property type="component" value="Unassembled WGS sequence"/>
</dbReference>
<dbReference type="InterPro" id="IPR000847">
    <property type="entry name" value="LysR_HTH_N"/>
</dbReference>
<keyword evidence="7" id="KW-1185">Reference proteome</keyword>
<evidence type="ECO:0000313" key="6">
    <source>
        <dbReference type="EMBL" id="TPE48979.1"/>
    </source>
</evidence>